<sequence length="84" mass="8864">MGSGLQPSLGQWFTAFSRAAVYSLLKGSGLEPSLGQWFTAFLGTVVYSLVKGSGLDLGGFLCSRHSVPPDCLNTNADCLYTNAD</sequence>
<dbReference type="AlphaFoldDB" id="A0AAV3Y2E0"/>
<keyword evidence="2" id="KW-1185">Reference proteome</keyword>
<reference evidence="1 2" key="1">
    <citation type="journal article" date="2021" name="Elife">
        <title>Chloroplast acquisition without the gene transfer in kleptoplastic sea slugs, Plakobranchus ocellatus.</title>
        <authorList>
            <person name="Maeda T."/>
            <person name="Takahashi S."/>
            <person name="Yoshida T."/>
            <person name="Shimamura S."/>
            <person name="Takaki Y."/>
            <person name="Nagai Y."/>
            <person name="Toyoda A."/>
            <person name="Suzuki Y."/>
            <person name="Arimoto A."/>
            <person name="Ishii H."/>
            <person name="Satoh N."/>
            <person name="Nishiyama T."/>
            <person name="Hasebe M."/>
            <person name="Maruyama T."/>
            <person name="Minagawa J."/>
            <person name="Obokata J."/>
            <person name="Shigenobu S."/>
        </authorList>
    </citation>
    <scope>NUCLEOTIDE SEQUENCE [LARGE SCALE GENOMIC DNA]</scope>
</reference>
<name>A0AAV3Y2E0_9GAST</name>
<evidence type="ECO:0000313" key="2">
    <source>
        <dbReference type="Proteomes" id="UP000735302"/>
    </source>
</evidence>
<evidence type="ECO:0000313" key="1">
    <source>
        <dbReference type="EMBL" id="GFN81380.1"/>
    </source>
</evidence>
<proteinExistence type="predicted"/>
<gene>
    <name evidence="1" type="ORF">PoB_000788600</name>
</gene>
<dbReference type="Proteomes" id="UP000735302">
    <property type="component" value="Unassembled WGS sequence"/>
</dbReference>
<dbReference type="EMBL" id="BLXT01000924">
    <property type="protein sequence ID" value="GFN81380.1"/>
    <property type="molecule type" value="Genomic_DNA"/>
</dbReference>
<comment type="caution">
    <text evidence="1">The sequence shown here is derived from an EMBL/GenBank/DDBJ whole genome shotgun (WGS) entry which is preliminary data.</text>
</comment>
<organism evidence="1 2">
    <name type="scientific">Plakobranchus ocellatus</name>
    <dbReference type="NCBI Taxonomy" id="259542"/>
    <lineage>
        <taxon>Eukaryota</taxon>
        <taxon>Metazoa</taxon>
        <taxon>Spiralia</taxon>
        <taxon>Lophotrochozoa</taxon>
        <taxon>Mollusca</taxon>
        <taxon>Gastropoda</taxon>
        <taxon>Heterobranchia</taxon>
        <taxon>Euthyneura</taxon>
        <taxon>Panpulmonata</taxon>
        <taxon>Sacoglossa</taxon>
        <taxon>Placobranchoidea</taxon>
        <taxon>Plakobranchidae</taxon>
        <taxon>Plakobranchus</taxon>
    </lineage>
</organism>
<protein>
    <submittedName>
        <fullName evidence="1">Uncharacterized protein</fullName>
    </submittedName>
</protein>
<accession>A0AAV3Y2E0</accession>